<dbReference type="Gene3D" id="1.10.10.10">
    <property type="entry name" value="Winged helix-like DNA-binding domain superfamily/Winged helix DNA-binding domain"/>
    <property type="match status" value="1"/>
</dbReference>
<organism evidence="3 4">
    <name type="scientific">Bowdeniella nasicola</name>
    <dbReference type="NCBI Taxonomy" id="208480"/>
    <lineage>
        <taxon>Bacteria</taxon>
        <taxon>Bacillati</taxon>
        <taxon>Actinomycetota</taxon>
        <taxon>Actinomycetes</taxon>
        <taxon>Actinomycetales</taxon>
        <taxon>Actinomycetaceae</taxon>
        <taxon>Bowdeniella</taxon>
    </lineage>
</organism>
<dbReference type="InterPro" id="IPR000600">
    <property type="entry name" value="ROK"/>
</dbReference>
<sequence>MSTHALSRANRASVLRVLQHSDPLSRADIAERTELSLATVSRAVNDLVKMGFVCQAGSLDRTGGRPRAQFTLSSDAVATLAVDVADHHTDVALIGLAGNVILSQRHEIVDADPSARLTHTIRVVTSTFPRASKNSPRIIAVGVSVPGPVQADGTIDFAPSLQWHNVRLGSILRQELNVPVAVHNDANLIALAEATYGELRNPAALVALAVFEGVGSGLVFNGRLWHGNQGSSGQIGRMLLSLSALQNIYVGYGDLESHLGSEGIRNRAAKAGLELDPDREVFRELFLVQAEKHSAARELTRLFTIEGVVGV</sequence>
<dbReference type="Gene3D" id="3.30.420.40">
    <property type="match status" value="2"/>
</dbReference>
<dbReference type="CDD" id="cd00090">
    <property type="entry name" value="HTH_ARSR"/>
    <property type="match status" value="1"/>
</dbReference>
<comment type="similarity">
    <text evidence="1">Belongs to the ROK (NagC/XylR) family.</text>
</comment>
<dbReference type="InterPro" id="IPR011991">
    <property type="entry name" value="ArsR-like_HTH"/>
</dbReference>
<proteinExistence type="inferred from homology"/>
<evidence type="ECO:0000313" key="4">
    <source>
        <dbReference type="Proteomes" id="UP000185628"/>
    </source>
</evidence>
<dbReference type="SUPFAM" id="SSF46785">
    <property type="entry name" value="Winged helix' DNA-binding domain"/>
    <property type="match status" value="1"/>
</dbReference>
<dbReference type="Pfam" id="PF12802">
    <property type="entry name" value="MarR_2"/>
    <property type="match status" value="1"/>
</dbReference>
<feature type="domain" description="HTH marR-type" evidence="2">
    <location>
        <begin position="11"/>
        <end position="53"/>
    </location>
</feature>
<dbReference type="EMBL" id="MQVR01000082">
    <property type="protein sequence ID" value="OKL53155.1"/>
    <property type="molecule type" value="Genomic_DNA"/>
</dbReference>
<evidence type="ECO:0000259" key="2">
    <source>
        <dbReference type="Pfam" id="PF12802"/>
    </source>
</evidence>
<gene>
    <name evidence="3" type="ORF">BSZ39_10945</name>
</gene>
<dbReference type="AlphaFoldDB" id="A0A1Q5Q0B8"/>
<evidence type="ECO:0000256" key="1">
    <source>
        <dbReference type="ARBA" id="ARBA00006479"/>
    </source>
</evidence>
<dbReference type="PROSITE" id="PS01125">
    <property type="entry name" value="ROK"/>
    <property type="match status" value="1"/>
</dbReference>
<dbReference type="CDD" id="cd23763">
    <property type="entry name" value="ASKHA_ATPase_ROK"/>
    <property type="match status" value="1"/>
</dbReference>
<dbReference type="PANTHER" id="PTHR18964:SF149">
    <property type="entry name" value="BIFUNCTIONAL UDP-N-ACETYLGLUCOSAMINE 2-EPIMERASE_N-ACETYLMANNOSAMINE KINASE"/>
    <property type="match status" value="1"/>
</dbReference>
<reference evidence="4" key="1">
    <citation type="submission" date="2016-12" db="EMBL/GenBank/DDBJ databases">
        <authorList>
            <person name="Meng X."/>
        </authorList>
    </citation>
    <scope>NUCLEOTIDE SEQUENCE [LARGE SCALE GENOMIC DNA]</scope>
    <source>
        <strain evidence="4">DSM 19116</strain>
    </source>
</reference>
<keyword evidence="4" id="KW-1185">Reference proteome</keyword>
<dbReference type="InterPro" id="IPR036388">
    <property type="entry name" value="WH-like_DNA-bd_sf"/>
</dbReference>
<dbReference type="Proteomes" id="UP000185628">
    <property type="component" value="Unassembled WGS sequence"/>
</dbReference>
<evidence type="ECO:0000313" key="3">
    <source>
        <dbReference type="EMBL" id="OKL53155.1"/>
    </source>
</evidence>
<dbReference type="GO" id="GO:0003700">
    <property type="term" value="F:DNA-binding transcription factor activity"/>
    <property type="evidence" value="ECO:0007669"/>
    <property type="project" value="InterPro"/>
</dbReference>
<dbReference type="InterPro" id="IPR049874">
    <property type="entry name" value="ROK_cs"/>
</dbReference>
<dbReference type="PANTHER" id="PTHR18964">
    <property type="entry name" value="ROK (REPRESSOR, ORF, KINASE) FAMILY"/>
    <property type="match status" value="1"/>
</dbReference>
<dbReference type="Pfam" id="PF00480">
    <property type="entry name" value="ROK"/>
    <property type="match status" value="1"/>
</dbReference>
<accession>A0A1Q5Q0B8</accession>
<dbReference type="RefSeq" id="WP_073717369.1">
    <property type="nucleotide sequence ID" value="NZ_MQVR01000082.1"/>
</dbReference>
<comment type="caution">
    <text evidence="3">The sequence shown here is derived from an EMBL/GenBank/DDBJ whole genome shotgun (WGS) entry which is preliminary data.</text>
</comment>
<dbReference type="InterPro" id="IPR036390">
    <property type="entry name" value="WH_DNA-bd_sf"/>
</dbReference>
<dbReference type="InterPro" id="IPR043129">
    <property type="entry name" value="ATPase_NBD"/>
</dbReference>
<dbReference type="InterPro" id="IPR000835">
    <property type="entry name" value="HTH_MarR-typ"/>
</dbReference>
<dbReference type="SUPFAM" id="SSF53067">
    <property type="entry name" value="Actin-like ATPase domain"/>
    <property type="match status" value="2"/>
</dbReference>
<name>A0A1Q5Q0B8_9ACTO</name>
<protein>
    <recommendedName>
        <fullName evidence="2">HTH marR-type domain-containing protein</fullName>
    </recommendedName>
</protein>
<dbReference type="OrthoDB" id="103047at2"/>